<dbReference type="EMBL" id="JACSPP010000049">
    <property type="protein sequence ID" value="MBD8041387.1"/>
    <property type="molecule type" value="Genomic_DNA"/>
</dbReference>
<dbReference type="RefSeq" id="WP_191764786.1">
    <property type="nucleotide sequence ID" value="NZ_JACSPP010000049.1"/>
</dbReference>
<gene>
    <name evidence="1" type="ORF">H9625_13255</name>
</gene>
<proteinExistence type="predicted"/>
<protein>
    <submittedName>
        <fullName evidence="1">Uncharacterized protein</fullName>
    </submittedName>
</protein>
<dbReference type="Proteomes" id="UP000620874">
    <property type="component" value="Unassembled WGS sequence"/>
</dbReference>
<sequence>MKKIVLLVVVLFVYVMNMYAQSEICVIFTSTQSEVKGVRHYISPKDSQRFCDRVHIFTLLDRTNKAQKYSYVFVYTPLRSEDLVFLRDTTFLKEVPLIDWDKVSSKQEAEPLYESILSCDRIYFIDRTETVDGKLKVYPVKKWKPAMY</sequence>
<evidence type="ECO:0000313" key="2">
    <source>
        <dbReference type="Proteomes" id="UP000620874"/>
    </source>
</evidence>
<evidence type="ECO:0000313" key="1">
    <source>
        <dbReference type="EMBL" id="MBD8041387.1"/>
    </source>
</evidence>
<comment type="caution">
    <text evidence="1">The sequence shown here is derived from an EMBL/GenBank/DDBJ whole genome shotgun (WGS) entry which is preliminary data.</text>
</comment>
<name>A0ABR8YB40_9BACT</name>
<organism evidence="1 2">
    <name type="scientific">Phocaeicola intestinalis</name>
    <dbReference type="NCBI Taxonomy" id="2762212"/>
    <lineage>
        <taxon>Bacteria</taxon>
        <taxon>Pseudomonadati</taxon>
        <taxon>Bacteroidota</taxon>
        <taxon>Bacteroidia</taxon>
        <taxon>Bacteroidales</taxon>
        <taxon>Bacteroidaceae</taxon>
        <taxon>Phocaeicola</taxon>
    </lineage>
</organism>
<reference evidence="1 2" key="1">
    <citation type="submission" date="2020-08" db="EMBL/GenBank/DDBJ databases">
        <title>A Genomic Blueprint of the Chicken Gut Microbiome.</title>
        <authorList>
            <person name="Gilroy R."/>
            <person name="Ravi A."/>
            <person name="Getino M."/>
            <person name="Pursley I."/>
            <person name="Horton D.L."/>
            <person name="Alikhan N.-F."/>
            <person name="Baker D."/>
            <person name="Gharbi K."/>
            <person name="Hall N."/>
            <person name="Watson M."/>
            <person name="Adriaenssens E.M."/>
            <person name="Foster-Nyarko E."/>
            <person name="Jarju S."/>
            <person name="Secka A."/>
            <person name="Antonio M."/>
            <person name="Oren A."/>
            <person name="Chaudhuri R."/>
            <person name="La Ragione R.M."/>
            <person name="Hildebrand F."/>
            <person name="Pallen M.J."/>
        </authorList>
    </citation>
    <scope>NUCLEOTIDE SEQUENCE [LARGE SCALE GENOMIC DNA]</scope>
    <source>
        <strain evidence="1 2">Sa1CVN1</strain>
    </source>
</reference>
<accession>A0ABR8YB40</accession>
<keyword evidence="2" id="KW-1185">Reference proteome</keyword>